<name>A0A238LNA9_9RHOB</name>
<dbReference type="PANTHER" id="PTHR30006:SF2">
    <property type="entry name" value="ABC TRANSPORTER SUBSTRATE-BINDING PROTEIN"/>
    <property type="match status" value="1"/>
</dbReference>
<feature type="chain" id="PRO_5012037126" evidence="2">
    <location>
        <begin position="24"/>
        <end position="327"/>
    </location>
</feature>
<proteinExistence type="predicted"/>
<dbReference type="PANTHER" id="PTHR30006">
    <property type="entry name" value="THIAMINE-BINDING PERIPLASMIC PROTEIN-RELATED"/>
    <property type="match status" value="1"/>
</dbReference>
<dbReference type="GO" id="GO:0030975">
    <property type="term" value="F:thiamine binding"/>
    <property type="evidence" value="ECO:0007669"/>
    <property type="project" value="TreeGrafter"/>
</dbReference>
<sequence length="327" mass="34571">MKNTFKALSIVSALSMSASIAAADGSVTVYTAVPQNFIDALVPMFEEQTGTSVEIIKAGSGELLNRLTAESDAPMADVLWSVDGTVIDFNPSLFEAYDAAGTDMLADGMKQSEMWSPFTAVVMVLIVNEGELDGKPVPDSWAALADPMYDEMVSSARAEASGSAYIQLATVLQAFEDEAAGWAIYEGMLSNFVLSDSSGAVPRFVNDGELAVGVTLEDAALRYVEGGGPVEIVYPSEGTAIAPDAMALVAGAPNADNAKAFLDFMMSQEAQVVVAEQGRRPVRSDVDSNPALLPLAEVNSVGYDSAWAAENRARLVEAWQDMVLDVQ</sequence>
<dbReference type="GO" id="GO:0030288">
    <property type="term" value="C:outer membrane-bounded periplasmic space"/>
    <property type="evidence" value="ECO:0007669"/>
    <property type="project" value="TreeGrafter"/>
</dbReference>
<dbReference type="OrthoDB" id="9766989at2"/>
<dbReference type="InterPro" id="IPR026045">
    <property type="entry name" value="Ferric-bd"/>
</dbReference>
<protein>
    <submittedName>
        <fullName evidence="3">Fe(3+)-binding periplasmic protein</fullName>
    </submittedName>
</protein>
<reference evidence="3 4" key="1">
    <citation type="submission" date="2017-05" db="EMBL/GenBank/DDBJ databases">
        <authorList>
            <person name="Song R."/>
            <person name="Chenine A.L."/>
            <person name="Ruprecht R.M."/>
        </authorList>
    </citation>
    <scope>NUCLEOTIDE SEQUENCE [LARGE SCALE GENOMIC DNA]</scope>
    <source>
        <strain evidence="3 4">CECT 8899</strain>
    </source>
</reference>
<dbReference type="Pfam" id="PF13343">
    <property type="entry name" value="SBP_bac_6"/>
    <property type="match status" value="1"/>
</dbReference>
<evidence type="ECO:0000256" key="1">
    <source>
        <dbReference type="ARBA" id="ARBA00022729"/>
    </source>
</evidence>
<dbReference type="PIRSF" id="PIRSF002825">
    <property type="entry name" value="CfbpA"/>
    <property type="match status" value="1"/>
</dbReference>
<dbReference type="GO" id="GO:0030976">
    <property type="term" value="F:thiamine pyrophosphate binding"/>
    <property type="evidence" value="ECO:0007669"/>
    <property type="project" value="TreeGrafter"/>
</dbReference>
<dbReference type="GO" id="GO:0015888">
    <property type="term" value="P:thiamine transport"/>
    <property type="evidence" value="ECO:0007669"/>
    <property type="project" value="TreeGrafter"/>
</dbReference>
<keyword evidence="1 2" id="KW-0732">Signal</keyword>
<feature type="signal peptide" evidence="2">
    <location>
        <begin position="1"/>
        <end position="23"/>
    </location>
</feature>
<dbReference type="Proteomes" id="UP000201613">
    <property type="component" value="Unassembled WGS sequence"/>
</dbReference>
<gene>
    <name evidence="3" type="primary">fbpA</name>
    <name evidence="3" type="ORF">LOM8899_04552</name>
</gene>
<organism evidence="3 4">
    <name type="scientific">Flavimaricola marinus</name>
    <dbReference type="NCBI Taxonomy" id="1819565"/>
    <lineage>
        <taxon>Bacteria</taxon>
        <taxon>Pseudomonadati</taxon>
        <taxon>Pseudomonadota</taxon>
        <taxon>Alphaproteobacteria</taxon>
        <taxon>Rhodobacterales</taxon>
        <taxon>Paracoccaceae</taxon>
        <taxon>Flavimaricola</taxon>
    </lineage>
</organism>
<dbReference type="Gene3D" id="3.40.190.10">
    <property type="entry name" value="Periplasmic binding protein-like II"/>
    <property type="match status" value="2"/>
</dbReference>
<evidence type="ECO:0000313" key="3">
    <source>
        <dbReference type="EMBL" id="SMY10376.1"/>
    </source>
</evidence>
<accession>A0A238LNA9</accession>
<dbReference type="RefSeq" id="WP_093994499.1">
    <property type="nucleotide sequence ID" value="NZ_FXZK01000031.1"/>
</dbReference>
<evidence type="ECO:0000313" key="4">
    <source>
        <dbReference type="Proteomes" id="UP000201613"/>
    </source>
</evidence>
<keyword evidence="4" id="KW-1185">Reference proteome</keyword>
<dbReference type="EMBL" id="FXZK01000031">
    <property type="protein sequence ID" value="SMY10376.1"/>
    <property type="molecule type" value="Genomic_DNA"/>
</dbReference>
<evidence type="ECO:0000256" key="2">
    <source>
        <dbReference type="SAM" id="SignalP"/>
    </source>
</evidence>
<dbReference type="SUPFAM" id="SSF53850">
    <property type="entry name" value="Periplasmic binding protein-like II"/>
    <property type="match status" value="1"/>
</dbReference>
<dbReference type="AlphaFoldDB" id="A0A238LNA9"/>